<comment type="caution">
    <text evidence="1">The sequence shown here is derived from an EMBL/GenBank/DDBJ whole genome shotgun (WGS) entry which is preliminary data.</text>
</comment>
<reference evidence="1 2" key="2">
    <citation type="journal article" date="2018" name="Nature">
        <title>Mutant phenotypes for thousands of bacterial genes of unknown function.</title>
        <authorList>
            <person name="Price M.N."/>
            <person name="Wetmore K.M."/>
            <person name="Waters R.J."/>
            <person name="Callaghan M."/>
            <person name="Ray J."/>
            <person name="Liu H."/>
            <person name="Kuehl J.V."/>
            <person name="Melnyk R.A."/>
            <person name="Lamson J.S."/>
            <person name="Suh Y."/>
            <person name="Carlson H.K."/>
            <person name="Esquivel Z."/>
            <person name="Sadeeshkumar H."/>
            <person name="Chakraborty R."/>
            <person name="Zane G.M."/>
            <person name="Rubin B.E."/>
            <person name="Wall J.D."/>
            <person name="Visel A."/>
            <person name="Bristow J."/>
            <person name="Blow M.J."/>
            <person name="Arkin A.P."/>
            <person name="Deutschbauer A.M."/>
        </authorList>
    </citation>
    <scope>NUCLEOTIDE SEQUENCE [LARGE SCALE GENOMIC DNA]</scope>
    <source>
        <strain evidence="1 2">FW300-N1B4</strain>
    </source>
</reference>
<evidence type="ECO:0000313" key="2">
    <source>
        <dbReference type="Proteomes" id="UP000076489"/>
    </source>
</evidence>
<reference evidence="2" key="1">
    <citation type="submission" date="2016-03" db="EMBL/GenBank/DDBJ databases">
        <authorList>
            <person name="Ray J."/>
            <person name="Price M."/>
            <person name="Deutschbauer A."/>
        </authorList>
    </citation>
    <scope>NUCLEOTIDE SEQUENCE [LARGE SCALE GENOMIC DNA]</scope>
    <source>
        <strain evidence="2">FW300-N1B4</strain>
    </source>
</reference>
<sequence>MRGWAVEDHQGKPVLMSYWYNKHKDVSAHAVYIDDVGDAELAMVAGYLNEKIGAGPLLIARLQKLNQSSALRAGGRKLAADVIPVATPSIN</sequence>
<gene>
    <name evidence="1" type="ORF">A1D17_03395</name>
</gene>
<organism evidence="1 2">
    <name type="scientific">Pseudomonas fluorescens</name>
    <dbReference type="NCBI Taxonomy" id="294"/>
    <lineage>
        <taxon>Bacteria</taxon>
        <taxon>Pseudomonadati</taxon>
        <taxon>Pseudomonadota</taxon>
        <taxon>Gammaproteobacteria</taxon>
        <taxon>Pseudomonadales</taxon>
        <taxon>Pseudomonadaceae</taxon>
        <taxon>Pseudomonas</taxon>
    </lineage>
</organism>
<evidence type="ECO:0000313" key="1">
    <source>
        <dbReference type="EMBL" id="KZN20597.1"/>
    </source>
</evidence>
<dbReference type="AlphaFoldDB" id="A0A161ZA56"/>
<dbReference type="EMBL" id="LUKJ01000002">
    <property type="protein sequence ID" value="KZN20597.1"/>
    <property type="molecule type" value="Genomic_DNA"/>
</dbReference>
<dbReference type="Proteomes" id="UP000076489">
    <property type="component" value="Unassembled WGS sequence"/>
</dbReference>
<proteinExistence type="predicted"/>
<protein>
    <submittedName>
        <fullName evidence="1">Uncharacterized protein</fullName>
    </submittedName>
</protein>
<name>A0A161ZA56_PSEFL</name>
<accession>A0A161ZA56</accession>